<gene>
    <name evidence="3" type="ORF">SAMN05216431_10597</name>
</gene>
<name>A0ABY1AB89_9LACO</name>
<dbReference type="InterPro" id="IPR029058">
    <property type="entry name" value="AB_hydrolase_fold"/>
</dbReference>
<dbReference type="Gene3D" id="3.40.50.1820">
    <property type="entry name" value="alpha/beta hydrolase"/>
    <property type="match status" value="1"/>
</dbReference>
<reference evidence="3 4" key="1">
    <citation type="submission" date="2016-10" db="EMBL/GenBank/DDBJ databases">
        <authorList>
            <person name="Varghese N."/>
            <person name="Submissions S."/>
        </authorList>
    </citation>
    <scope>NUCLEOTIDE SEQUENCE [LARGE SCALE GENOMIC DNA]</scope>
    <source>
        <strain evidence="3 4">WC1T17</strain>
    </source>
</reference>
<sequence>MHYEIKAYNYDNFPDFSDQVAGAVEITATGEEVGLEYQPDVTFMTENKTALKLQVIKPTIFNRPKQLFPGILFIQGSHWATQDIYHNVAKLGRLAQKGYVIFLMQYRDYEHGFHFPAPIIDAKNALRYLTLHANEFSLDANNFIVMGDSSGGQVACMTGMTINTTLFDHPVYQTSIKVKGIIDLYGAVDLTLADGFPTTFDHQTKTSPEGRFMGFDINDNLEETQKACPKYYAEYAFSPILIAHGTKDFTVSCQESVDLYQALKQANKDAALYLLRGATHGHNAFWSKQMIDVYDQFIKHCLRS</sequence>
<dbReference type="EMBL" id="FOCC01000005">
    <property type="protein sequence ID" value="SEM62071.1"/>
    <property type="molecule type" value="Genomic_DNA"/>
</dbReference>
<proteinExistence type="predicted"/>
<evidence type="ECO:0000313" key="4">
    <source>
        <dbReference type="Proteomes" id="UP000182089"/>
    </source>
</evidence>
<dbReference type="Proteomes" id="UP000182089">
    <property type="component" value="Unassembled WGS sequence"/>
</dbReference>
<protein>
    <submittedName>
        <fullName evidence="3">Acetyl esterase/lipase</fullName>
    </submittedName>
</protein>
<accession>A0ABY1AB89</accession>
<evidence type="ECO:0000313" key="3">
    <source>
        <dbReference type="EMBL" id="SEM62071.1"/>
    </source>
</evidence>
<keyword evidence="1" id="KW-0378">Hydrolase</keyword>
<evidence type="ECO:0000256" key="1">
    <source>
        <dbReference type="ARBA" id="ARBA00022801"/>
    </source>
</evidence>
<feature type="domain" description="BD-FAE-like" evidence="2">
    <location>
        <begin position="65"/>
        <end position="263"/>
    </location>
</feature>
<dbReference type="PANTHER" id="PTHR48081">
    <property type="entry name" value="AB HYDROLASE SUPERFAMILY PROTEIN C4A8.06C"/>
    <property type="match status" value="1"/>
</dbReference>
<evidence type="ECO:0000259" key="2">
    <source>
        <dbReference type="Pfam" id="PF20434"/>
    </source>
</evidence>
<dbReference type="Pfam" id="PF20434">
    <property type="entry name" value="BD-FAE"/>
    <property type="match status" value="1"/>
</dbReference>
<dbReference type="SUPFAM" id="SSF53474">
    <property type="entry name" value="alpha/beta-Hydrolases"/>
    <property type="match status" value="1"/>
</dbReference>
<dbReference type="InterPro" id="IPR049492">
    <property type="entry name" value="BD-FAE-like_dom"/>
</dbReference>
<comment type="caution">
    <text evidence="3">The sequence shown here is derived from an EMBL/GenBank/DDBJ whole genome shotgun (WGS) entry which is preliminary data.</text>
</comment>
<organism evidence="3 4">
    <name type="scientific">Ligilactobacillus ruminis</name>
    <dbReference type="NCBI Taxonomy" id="1623"/>
    <lineage>
        <taxon>Bacteria</taxon>
        <taxon>Bacillati</taxon>
        <taxon>Bacillota</taxon>
        <taxon>Bacilli</taxon>
        <taxon>Lactobacillales</taxon>
        <taxon>Lactobacillaceae</taxon>
        <taxon>Ligilactobacillus</taxon>
    </lineage>
</organism>
<dbReference type="InterPro" id="IPR050300">
    <property type="entry name" value="GDXG_lipolytic_enzyme"/>
</dbReference>